<gene>
    <name evidence="2" type="ORF">CO2235_30011</name>
</gene>
<comment type="caution">
    <text evidence="2">The sequence shown here is derived from an EMBL/GenBank/DDBJ whole genome shotgun (WGS) entry which is preliminary data.</text>
</comment>
<sequence>MRGGLRGFPRSPAPAAMPAFVPISVVFSPKDTMPIYAYRCDACGHGRDVLQKMSDAPLTDCPSCGAAGSFKKQLTAAGFQLKGSGWYVTDFRGGSGGTSAPAAGGAAAGAAAASAPAAAESSSASTTTAAAPAAGGCGSACACH</sequence>
<reference evidence="2" key="1">
    <citation type="submission" date="2018-01" db="EMBL/GenBank/DDBJ databases">
        <authorList>
            <person name="Clerissi C."/>
        </authorList>
    </citation>
    <scope>NUCLEOTIDE SEQUENCE</scope>
    <source>
        <strain evidence="2">Cupriavidus oxalaticus LMG 2235</strain>
    </source>
</reference>
<dbReference type="Pfam" id="PF09723">
    <property type="entry name" value="Zn_ribbon_8"/>
    <property type="match status" value="1"/>
</dbReference>
<protein>
    <recommendedName>
        <fullName evidence="1">Putative regulatory protein FmdB zinc ribbon domain-containing protein</fullName>
    </recommendedName>
</protein>
<dbReference type="PANTHER" id="PTHR34404:SF2">
    <property type="entry name" value="CONSERVED SERINE RICH PROTEIN"/>
    <property type="match status" value="1"/>
</dbReference>
<dbReference type="AlphaFoldDB" id="A0A375G730"/>
<organism evidence="2">
    <name type="scientific">Cupriavidus oxalaticus</name>
    <dbReference type="NCBI Taxonomy" id="96344"/>
    <lineage>
        <taxon>Bacteria</taxon>
        <taxon>Pseudomonadati</taxon>
        <taxon>Pseudomonadota</taxon>
        <taxon>Betaproteobacteria</taxon>
        <taxon>Burkholderiales</taxon>
        <taxon>Burkholderiaceae</taxon>
        <taxon>Cupriavidus</taxon>
    </lineage>
</organism>
<dbReference type="EMBL" id="OGUS01000125">
    <property type="protein sequence ID" value="SPC16069.1"/>
    <property type="molecule type" value="Genomic_DNA"/>
</dbReference>
<feature type="domain" description="Putative regulatory protein FmdB zinc ribbon" evidence="1">
    <location>
        <begin position="33"/>
        <end position="75"/>
    </location>
</feature>
<dbReference type="NCBIfam" id="TIGR02605">
    <property type="entry name" value="CxxC_CxxC_SSSS"/>
    <property type="match status" value="1"/>
</dbReference>
<evidence type="ECO:0000313" key="2">
    <source>
        <dbReference type="EMBL" id="SPC16069.1"/>
    </source>
</evidence>
<name>A0A375G730_9BURK</name>
<accession>A0A375G730</accession>
<dbReference type="Proteomes" id="UP000256862">
    <property type="component" value="Chromosome CO2235"/>
</dbReference>
<dbReference type="PANTHER" id="PTHR34404">
    <property type="entry name" value="REGULATORY PROTEIN, FMDB FAMILY"/>
    <property type="match status" value="1"/>
</dbReference>
<dbReference type="SMART" id="SM00834">
    <property type="entry name" value="CxxC_CXXC_SSSS"/>
    <property type="match status" value="1"/>
</dbReference>
<dbReference type="InterPro" id="IPR013429">
    <property type="entry name" value="Regulatory_FmdB_Zinc_ribbon"/>
</dbReference>
<proteinExistence type="predicted"/>
<evidence type="ECO:0000259" key="1">
    <source>
        <dbReference type="SMART" id="SM00834"/>
    </source>
</evidence>